<evidence type="ECO:0000313" key="3">
    <source>
        <dbReference type="Proteomes" id="UP000245461"/>
    </source>
</evidence>
<sequence>MSEAAAPPVRPYSDEDFGRLRRLVGPAVDLWTALTDPVFEGIENIPLDGPVLMVGNHGMMGTLDAAIMCFGLRQRLGIWPRGLADHVHFRIPAWRDLFRAAGAVEGTHDGFRALMRIGAHVVVYPGGVGEVFKRKGEQYHLRWKERIGFAKLAIEAGCKVVPFSAVGADDSYSVLMGSDEMLKIPGAAALARRLKLKPDYVGLYRGLGLTALPRPERYYFRFAPAIDAGRFAGAVTDENAWTLRREVEAAVEAGIDDLLALQAEDPDRRFRRRALPLAKGLWRRLRGGPDQTPR</sequence>
<dbReference type="GO" id="GO:0016746">
    <property type="term" value="F:acyltransferase activity"/>
    <property type="evidence" value="ECO:0007669"/>
    <property type="project" value="UniProtKB-KW"/>
</dbReference>
<dbReference type="OrthoDB" id="1113830at2"/>
<dbReference type="SUPFAM" id="SSF69593">
    <property type="entry name" value="Glycerol-3-phosphate (1)-acyltransferase"/>
    <property type="match status" value="1"/>
</dbReference>
<dbReference type="PANTHER" id="PTHR22753">
    <property type="entry name" value="TRANSMEMBRANE PROTEIN 68"/>
    <property type="match status" value="1"/>
</dbReference>
<keyword evidence="3" id="KW-1185">Reference proteome</keyword>
<dbReference type="Pfam" id="PF01553">
    <property type="entry name" value="Acyltransferase"/>
    <property type="match status" value="1"/>
</dbReference>
<dbReference type="AlphaFoldDB" id="A0A317EEA3"/>
<dbReference type="EMBL" id="QGLE01000002">
    <property type="protein sequence ID" value="PWR25081.1"/>
    <property type="molecule type" value="Genomic_DNA"/>
</dbReference>
<proteinExistence type="predicted"/>
<dbReference type="CDD" id="cd07987">
    <property type="entry name" value="LPLAT_MGAT-like"/>
    <property type="match status" value="1"/>
</dbReference>
<name>A0A317EEA3_9PROT</name>
<dbReference type="InterPro" id="IPR002123">
    <property type="entry name" value="Plipid/glycerol_acylTrfase"/>
</dbReference>
<reference evidence="2 3" key="1">
    <citation type="submission" date="2018-05" db="EMBL/GenBank/DDBJ databases">
        <title>Zavarzinia sp. HR-AS.</title>
        <authorList>
            <person name="Lee Y."/>
            <person name="Jeon C.O."/>
        </authorList>
    </citation>
    <scope>NUCLEOTIDE SEQUENCE [LARGE SCALE GENOMIC DNA]</scope>
    <source>
        <strain evidence="2 3">HR-AS</strain>
    </source>
</reference>
<keyword evidence="2" id="KW-0808">Transferase</keyword>
<comment type="caution">
    <text evidence="2">The sequence shown here is derived from an EMBL/GenBank/DDBJ whole genome shotgun (WGS) entry which is preliminary data.</text>
</comment>
<accession>A0A317EEA3</accession>
<protein>
    <submittedName>
        <fullName evidence="2">Acyltransferase</fullName>
    </submittedName>
</protein>
<dbReference type="SMART" id="SM00563">
    <property type="entry name" value="PlsC"/>
    <property type="match status" value="1"/>
</dbReference>
<evidence type="ECO:0000313" key="2">
    <source>
        <dbReference type="EMBL" id="PWR25081.1"/>
    </source>
</evidence>
<dbReference type="GO" id="GO:0016020">
    <property type="term" value="C:membrane"/>
    <property type="evidence" value="ECO:0007669"/>
    <property type="project" value="TreeGrafter"/>
</dbReference>
<organism evidence="2 3">
    <name type="scientific">Zavarzinia aquatilis</name>
    <dbReference type="NCBI Taxonomy" id="2211142"/>
    <lineage>
        <taxon>Bacteria</taxon>
        <taxon>Pseudomonadati</taxon>
        <taxon>Pseudomonadota</taxon>
        <taxon>Alphaproteobacteria</taxon>
        <taxon>Rhodospirillales</taxon>
        <taxon>Zavarziniaceae</taxon>
        <taxon>Zavarzinia</taxon>
    </lineage>
</organism>
<dbReference type="PANTHER" id="PTHR22753:SF14">
    <property type="entry name" value="MONOACYLGLYCEROL_DIACYLGLYCEROL O-ACYLTRANSFERASE"/>
    <property type="match status" value="1"/>
</dbReference>
<evidence type="ECO:0000259" key="1">
    <source>
        <dbReference type="SMART" id="SM00563"/>
    </source>
</evidence>
<dbReference type="RefSeq" id="WP_109903169.1">
    <property type="nucleotide sequence ID" value="NZ_QGLE01000002.1"/>
</dbReference>
<keyword evidence="2" id="KW-0012">Acyltransferase</keyword>
<feature type="domain" description="Phospholipid/glycerol acyltransferase" evidence="1">
    <location>
        <begin position="51"/>
        <end position="168"/>
    </location>
</feature>
<dbReference type="Proteomes" id="UP000245461">
    <property type="component" value="Unassembled WGS sequence"/>
</dbReference>
<gene>
    <name evidence="2" type="ORF">DKG74_04755</name>
</gene>